<dbReference type="Proteomes" id="UP000789833">
    <property type="component" value="Unassembled WGS sequence"/>
</dbReference>
<protein>
    <recommendedName>
        <fullName evidence="1">DUF4397 domain-containing protein</fullName>
    </recommendedName>
</protein>
<gene>
    <name evidence="2" type="ORF">BACCIP111883_02770</name>
</gene>
<dbReference type="Pfam" id="PF14344">
    <property type="entry name" value="DUF4397"/>
    <property type="match status" value="1"/>
</dbReference>
<comment type="caution">
    <text evidence="2">The sequence shown here is derived from an EMBL/GenBank/DDBJ whole genome shotgun (WGS) entry which is preliminary data.</text>
</comment>
<dbReference type="RefSeq" id="WP_230502039.1">
    <property type="nucleotide sequence ID" value="NZ_CAKJTJ010000015.1"/>
</dbReference>
<organism evidence="2 3">
    <name type="scientific">Sutcliffiella rhizosphaerae</name>
    <dbReference type="NCBI Taxonomy" id="2880967"/>
    <lineage>
        <taxon>Bacteria</taxon>
        <taxon>Bacillati</taxon>
        <taxon>Bacillota</taxon>
        <taxon>Bacilli</taxon>
        <taxon>Bacillales</taxon>
        <taxon>Bacillaceae</taxon>
        <taxon>Sutcliffiella</taxon>
    </lineage>
</organism>
<evidence type="ECO:0000313" key="3">
    <source>
        <dbReference type="Proteomes" id="UP000789833"/>
    </source>
</evidence>
<sequence length="248" mass="28840">MLHYSYEQAGRYQSLADYYKYINLDKHLYYYKYYYRYMYQLVSQANVERMNLVQLQDTNKIRFLHASPNTPEVDIHIDDHLIMTLFRYTNSSGYYEIPKKNFHVTINSKENKETPLLSRTIQAEENTSYTIALTGVSTELELIMIKDDETLPMNESKFRIWHLSPDTPTMDVAVKKGDVVFPDISYSDMSPYLGITPMTVDLEKRLAGTKEVIFSLNRVNFNPNLSYTIVIIGFSKGSPALDTVFLVP</sequence>
<evidence type="ECO:0000313" key="2">
    <source>
        <dbReference type="EMBL" id="CAG9621979.1"/>
    </source>
</evidence>
<dbReference type="InterPro" id="IPR025510">
    <property type="entry name" value="DUF4397"/>
</dbReference>
<feature type="domain" description="DUF4397" evidence="1">
    <location>
        <begin position="60"/>
        <end position="173"/>
    </location>
</feature>
<keyword evidence="3" id="KW-1185">Reference proteome</keyword>
<evidence type="ECO:0000259" key="1">
    <source>
        <dbReference type="Pfam" id="PF14344"/>
    </source>
</evidence>
<accession>A0ABN8ABV1</accession>
<reference evidence="2 3" key="1">
    <citation type="submission" date="2021-10" db="EMBL/GenBank/DDBJ databases">
        <authorList>
            <person name="Criscuolo A."/>
        </authorList>
    </citation>
    <scope>NUCLEOTIDE SEQUENCE [LARGE SCALE GENOMIC DNA]</scope>
    <source>
        <strain evidence="3">CIP 111883</strain>
    </source>
</reference>
<name>A0ABN8ABV1_9BACI</name>
<dbReference type="EMBL" id="CAKJTJ010000015">
    <property type="protein sequence ID" value="CAG9621979.1"/>
    <property type="molecule type" value="Genomic_DNA"/>
</dbReference>
<proteinExistence type="predicted"/>